<dbReference type="AlphaFoldDB" id="A0A1I6TVZ6"/>
<evidence type="ECO:0000256" key="3">
    <source>
        <dbReference type="HAMAP-Rule" id="MF_00528"/>
    </source>
</evidence>
<dbReference type="STRING" id="1176198.SAMN05444716_10525"/>
<dbReference type="GO" id="GO:0047429">
    <property type="term" value="F:nucleoside triphosphate diphosphatase activity"/>
    <property type="evidence" value="ECO:0007669"/>
    <property type="project" value="UniProtKB-EC"/>
</dbReference>
<keyword evidence="3" id="KW-0546">Nucleotide metabolism</keyword>
<comment type="catalytic activity">
    <reaction evidence="3">
        <text>a ribonucleoside 5'-triphosphate + H2O = a ribonucleoside 5'-phosphate + diphosphate + H(+)</text>
        <dbReference type="Rhea" id="RHEA:23996"/>
        <dbReference type="ChEBI" id="CHEBI:15377"/>
        <dbReference type="ChEBI" id="CHEBI:15378"/>
        <dbReference type="ChEBI" id="CHEBI:33019"/>
        <dbReference type="ChEBI" id="CHEBI:58043"/>
        <dbReference type="ChEBI" id="CHEBI:61557"/>
        <dbReference type="EC" id="3.6.1.9"/>
    </reaction>
</comment>
<sequence>MNGIRRRSRPAGTGPVPPLDTLAGMDTAPRTPAPGTRRRLVLASQSPARLGLLRQAGFAPEVIVSGVDEDALSAPSPRALAQVLAEAKAAAVAALPRAAGALVIGCDSVLDLDGEALGKPGSAEEAVIRWKAMRGRSADLLTGHRVIDTVTGRAESAVAATTVRFGTPDDAEIAAYVATGEPLHVAGAFTLQGRSAPFIDGIDGDPGNVIGLSMPLLRTLLGRLGVRVDELWDRD</sequence>
<comment type="cofactor">
    <cofactor evidence="1 3">
        <name>a divalent metal cation</name>
        <dbReference type="ChEBI" id="CHEBI:60240"/>
    </cofactor>
</comment>
<gene>
    <name evidence="5" type="ORF">SAMN05444716_10525</name>
</gene>
<comment type="function">
    <text evidence="3">Nucleoside triphosphate pyrophosphatase. May have a dual role in cell division arrest and in preventing the incorporation of modified nucleotides into cellular nucleic acids.</text>
</comment>
<dbReference type="CDD" id="cd00555">
    <property type="entry name" value="Maf"/>
    <property type="match status" value="1"/>
</dbReference>
<keyword evidence="2 3" id="KW-0378">Hydrolase</keyword>
<dbReference type="InterPro" id="IPR003697">
    <property type="entry name" value="Maf-like"/>
</dbReference>
<proteinExistence type="inferred from homology"/>
<accession>A0A1I6TVZ6</accession>
<dbReference type="Gene3D" id="3.90.950.10">
    <property type="match status" value="1"/>
</dbReference>
<evidence type="ECO:0000256" key="1">
    <source>
        <dbReference type="ARBA" id="ARBA00001968"/>
    </source>
</evidence>
<evidence type="ECO:0000313" key="6">
    <source>
        <dbReference type="Proteomes" id="UP000198873"/>
    </source>
</evidence>
<dbReference type="EC" id="3.6.1.9" evidence="3"/>
<dbReference type="GO" id="GO:0009117">
    <property type="term" value="P:nucleotide metabolic process"/>
    <property type="evidence" value="ECO:0007669"/>
    <property type="project" value="UniProtKB-KW"/>
</dbReference>
<evidence type="ECO:0000256" key="4">
    <source>
        <dbReference type="SAM" id="MobiDB-lite"/>
    </source>
</evidence>
<comment type="catalytic activity">
    <reaction evidence="3">
        <text>a 2'-deoxyribonucleoside 5'-triphosphate + H2O = a 2'-deoxyribonucleoside 5'-phosphate + diphosphate + H(+)</text>
        <dbReference type="Rhea" id="RHEA:44644"/>
        <dbReference type="ChEBI" id="CHEBI:15377"/>
        <dbReference type="ChEBI" id="CHEBI:15378"/>
        <dbReference type="ChEBI" id="CHEBI:33019"/>
        <dbReference type="ChEBI" id="CHEBI:61560"/>
        <dbReference type="ChEBI" id="CHEBI:65317"/>
        <dbReference type="EC" id="3.6.1.9"/>
    </reaction>
</comment>
<dbReference type="InterPro" id="IPR029001">
    <property type="entry name" value="ITPase-like_fam"/>
</dbReference>
<comment type="subcellular location">
    <subcellularLocation>
        <location evidence="3">Cytoplasm</location>
    </subcellularLocation>
</comment>
<organism evidence="5 6">
    <name type="scientific">Streptomyces harbinensis</name>
    <dbReference type="NCBI Taxonomy" id="1176198"/>
    <lineage>
        <taxon>Bacteria</taxon>
        <taxon>Bacillati</taxon>
        <taxon>Actinomycetota</taxon>
        <taxon>Actinomycetes</taxon>
        <taxon>Kitasatosporales</taxon>
        <taxon>Streptomycetaceae</taxon>
        <taxon>Streptomyces</taxon>
    </lineage>
</organism>
<keyword evidence="3" id="KW-0963">Cytoplasm</keyword>
<dbReference type="SUPFAM" id="SSF52972">
    <property type="entry name" value="ITPase-like"/>
    <property type="match status" value="1"/>
</dbReference>
<dbReference type="NCBIfam" id="TIGR00172">
    <property type="entry name" value="maf"/>
    <property type="match status" value="1"/>
</dbReference>
<evidence type="ECO:0000313" key="5">
    <source>
        <dbReference type="EMBL" id="SFS93403.1"/>
    </source>
</evidence>
<dbReference type="HAMAP" id="MF_00528">
    <property type="entry name" value="Maf"/>
    <property type="match status" value="1"/>
</dbReference>
<comment type="similarity">
    <text evidence="3">Belongs to the Maf family.</text>
</comment>
<feature type="region of interest" description="Disordered" evidence="4">
    <location>
        <begin position="1"/>
        <end position="36"/>
    </location>
</feature>
<dbReference type="Proteomes" id="UP000198873">
    <property type="component" value="Unassembled WGS sequence"/>
</dbReference>
<evidence type="ECO:0000256" key="2">
    <source>
        <dbReference type="ARBA" id="ARBA00022801"/>
    </source>
</evidence>
<comment type="caution">
    <text evidence="3">Lacks conserved residue(s) required for the propagation of feature annotation.</text>
</comment>
<keyword evidence="6" id="KW-1185">Reference proteome</keyword>
<dbReference type="PIRSF" id="PIRSF006305">
    <property type="entry name" value="Maf"/>
    <property type="match status" value="1"/>
</dbReference>
<reference evidence="6" key="1">
    <citation type="submission" date="2016-10" db="EMBL/GenBank/DDBJ databases">
        <authorList>
            <person name="Varghese N."/>
            <person name="Submissions S."/>
        </authorList>
    </citation>
    <scope>NUCLEOTIDE SEQUENCE [LARGE SCALE GENOMIC DNA]</scope>
    <source>
        <strain evidence="6">CGMCC 4.7047</strain>
    </source>
</reference>
<protein>
    <recommendedName>
        <fullName evidence="3">Nucleoside triphosphate pyrophosphatase</fullName>
        <ecNumber evidence="3">3.6.1.9</ecNumber>
    </recommendedName>
    <alternativeName>
        <fullName evidence="3">Nucleotide pyrophosphatase</fullName>
        <shortName evidence="3">Nucleotide PPase</shortName>
    </alternativeName>
</protein>
<dbReference type="EMBL" id="FPAB01000005">
    <property type="protein sequence ID" value="SFS93403.1"/>
    <property type="molecule type" value="Genomic_DNA"/>
</dbReference>
<dbReference type="Pfam" id="PF02545">
    <property type="entry name" value="Maf"/>
    <property type="match status" value="1"/>
</dbReference>
<feature type="active site" description="Proton acceptor" evidence="3">
    <location>
        <position position="107"/>
    </location>
</feature>
<dbReference type="GO" id="GO:0005737">
    <property type="term" value="C:cytoplasm"/>
    <property type="evidence" value="ECO:0007669"/>
    <property type="project" value="UniProtKB-SubCell"/>
</dbReference>
<name>A0A1I6TVZ6_9ACTN</name>
<dbReference type="PANTHER" id="PTHR43213">
    <property type="entry name" value="BIFUNCTIONAL DTTP/UTP PYROPHOSPHATASE/METHYLTRANSFERASE PROTEIN-RELATED"/>
    <property type="match status" value="1"/>
</dbReference>
<dbReference type="PANTHER" id="PTHR43213:SF5">
    <property type="entry name" value="BIFUNCTIONAL DTTP_UTP PYROPHOSPHATASE_METHYLTRANSFERASE PROTEIN-RELATED"/>
    <property type="match status" value="1"/>
</dbReference>